<dbReference type="RefSeq" id="WP_346248861.1">
    <property type="nucleotide sequence ID" value="NZ_JBDIZK010000017.1"/>
</dbReference>
<evidence type="ECO:0000313" key="1">
    <source>
        <dbReference type="EMBL" id="MEN3749812.1"/>
    </source>
</evidence>
<reference evidence="1 2" key="1">
    <citation type="submission" date="2024-05" db="EMBL/GenBank/DDBJ databases">
        <title>Sphingomonas sp. HF-S3 16S ribosomal RNA gene Genome sequencing and assembly.</title>
        <authorList>
            <person name="Lee H."/>
        </authorList>
    </citation>
    <scope>NUCLEOTIDE SEQUENCE [LARGE SCALE GENOMIC DNA]</scope>
    <source>
        <strain evidence="1 2">HF-S3</strain>
    </source>
</reference>
<name>A0ABV0BEY4_9SPHN</name>
<dbReference type="Proteomes" id="UP001427805">
    <property type="component" value="Unassembled WGS sequence"/>
</dbReference>
<keyword evidence="2" id="KW-1185">Reference proteome</keyword>
<comment type="caution">
    <text evidence="1">The sequence shown here is derived from an EMBL/GenBank/DDBJ whole genome shotgun (WGS) entry which is preliminary data.</text>
</comment>
<evidence type="ECO:0000313" key="2">
    <source>
        <dbReference type="Proteomes" id="UP001427805"/>
    </source>
</evidence>
<dbReference type="EMBL" id="JBDIZK010000017">
    <property type="protein sequence ID" value="MEN3749812.1"/>
    <property type="molecule type" value="Genomic_DNA"/>
</dbReference>
<evidence type="ECO:0008006" key="3">
    <source>
        <dbReference type="Google" id="ProtNLM"/>
    </source>
</evidence>
<organism evidence="1 2">
    <name type="scientific">Sphingomonas rustica</name>
    <dbReference type="NCBI Taxonomy" id="3103142"/>
    <lineage>
        <taxon>Bacteria</taxon>
        <taxon>Pseudomonadati</taxon>
        <taxon>Pseudomonadota</taxon>
        <taxon>Alphaproteobacteria</taxon>
        <taxon>Sphingomonadales</taxon>
        <taxon>Sphingomonadaceae</taxon>
        <taxon>Sphingomonas</taxon>
    </lineage>
</organism>
<proteinExistence type="predicted"/>
<gene>
    <name evidence="1" type="ORF">TPR58_21755</name>
</gene>
<sequence length="117" mass="13040">MLLVLIVQDNGQQSGLVARMSLLGAKLITAHDLDSPVLTRSVRTPAVLVLDHDWASAQDPVRLDRLLDQPHWGKLVLLIGPEGCADRDPRFIYLDRRTAHDEIMAAMPAWKAELALR</sequence>
<protein>
    <recommendedName>
        <fullName evidence="3">Response regulatory domain-containing protein</fullName>
    </recommendedName>
</protein>
<accession>A0ABV0BEY4</accession>